<feature type="compositionally biased region" description="Basic and acidic residues" evidence="8">
    <location>
        <begin position="469"/>
        <end position="482"/>
    </location>
</feature>
<dbReference type="PRINTS" id="PR00385">
    <property type="entry name" value="P450"/>
</dbReference>
<dbReference type="EMBL" id="JAUJFL010000002">
    <property type="protein sequence ID" value="KAK2611531.1"/>
    <property type="molecule type" value="Genomic_DNA"/>
</dbReference>
<dbReference type="InterPro" id="IPR002401">
    <property type="entry name" value="Cyt_P450_E_grp-I"/>
</dbReference>
<accession>A0AAD9W924</accession>
<evidence type="ECO:0000256" key="5">
    <source>
        <dbReference type="ARBA" id="ARBA00023004"/>
    </source>
</evidence>
<dbReference type="AlphaFoldDB" id="A0AAD9W924"/>
<keyword evidence="4 6" id="KW-0479">Metal-binding</keyword>
<dbReference type="PANTHER" id="PTHR24305">
    <property type="entry name" value="CYTOCHROME P450"/>
    <property type="match status" value="1"/>
</dbReference>
<feature type="region of interest" description="Disordered" evidence="8">
    <location>
        <begin position="463"/>
        <end position="482"/>
    </location>
</feature>
<dbReference type="SUPFAM" id="SSF48264">
    <property type="entry name" value="Cytochrome P450"/>
    <property type="match status" value="1"/>
</dbReference>
<evidence type="ECO:0000256" key="2">
    <source>
        <dbReference type="ARBA" id="ARBA00010617"/>
    </source>
</evidence>
<dbReference type="PROSITE" id="PS00086">
    <property type="entry name" value="CYTOCHROME_P450"/>
    <property type="match status" value="1"/>
</dbReference>
<dbReference type="Pfam" id="PF00067">
    <property type="entry name" value="p450"/>
    <property type="match status" value="2"/>
</dbReference>
<reference evidence="9" key="1">
    <citation type="submission" date="2023-06" db="EMBL/GenBank/DDBJ databases">
        <authorList>
            <person name="Noh H."/>
        </authorList>
    </citation>
    <scope>NUCLEOTIDE SEQUENCE</scope>
    <source>
        <strain evidence="9">DUCC20226</strain>
    </source>
</reference>
<keyword evidence="7" id="KW-0503">Monooxygenase</keyword>
<comment type="caution">
    <text evidence="9">The sequence shown here is derived from an EMBL/GenBank/DDBJ whole genome shotgun (WGS) entry which is preliminary data.</text>
</comment>
<proteinExistence type="inferred from homology"/>
<keyword evidence="3 6" id="KW-0349">Heme</keyword>
<evidence type="ECO:0000313" key="10">
    <source>
        <dbReference type="Proteomes" id="UP001265746"/>
    </source>
</evidence>
<keyword evidence="5 6" id="KW-0408">Iron</keyword>
<dbReference type="GO" id="GO:0020037">
    <property type="term" value="F:heme binding"/>
    <property type="evidence" value="ECO:0007669"/>
    <property type="project" value="InterPro"/>
</dbReference>
<evidence type="ECO:0000313" key="9">
    <source>
        <dbReference type="EMBL" id="KAK2611531.1"/>
    </source>
</evidence>
<dbReference type="GO" id="GO:0016705">
    <property type="term" value="F:oxidoreductase activity, acting on paired donors, with incorporation or reduction of molecular oxygen"/>
    <property type="evidence" value="ECO:0007669"/>
    <property type="project" value="InterPro"/>
</dbReference>
<dbReference type="InterPro" id="IPR017972">
    <property type="entry name" value="Cyt_P450_CS"/>
</dbReference>
<evidence type="ECO:0000256" key="3">
    <source>
        <dbReference type="ARBA" id="ARBA00022617"/>
    </source>
</evidence>
<dbReference type="Proteomes" id="UP001265746">
    <property type="component" value="Unassembled WGS sequence"/>
</dbReference>
<keyword evidence="10" id="KW-1185">Reference proteome</keyword>
<evidence type="ECO:0000256" key="4">
    <source>
        <dbReference type="ARBA" id="ARBA00022723"/>
    </source>
</evidence>
<dbReference type="InterPro" id="IPR001128">
    <property type="entry name" value="Cyt_P450"/>
</dbReference>
<dbReference type="PANTHER" id="PTHR24305:SF232">
    <property type="entry name" value="P450, PUTATIVE (EUROFUNG)-RELATED"/>
    <property type="match status" value="1"/>
</dbReference>
<protein>
    <submittedName>
        <fullName evidence="9">Uncharacterized protein</fullName>
    </submittedName>
</protein>
<comment type="cofactor">
    <cofactor evidence="1 6">
        <name>heme</name>
        <dbReference type="ChEBI" id="CHEBI:30413"/>
    </cofactor>
</comment>
<evidence type="ECO:0000256" key="8">
    <source>
        <dbReference type="SAM" id="MobiDB-lite"/>
    </source>
</evidence>
<sequence length="586" mass="66096">MAIHLLSPKNATAAALGILLTLLYWLHRALLPKPIEGIPYNTDATTRILGDMPEMMRYVLRTKRVFCWLTSLTTRHKSPIVQVFVKPFSAPWVVLTDPFESQDILLRRTREFDRSSFVGDLIDGVFPEQQLHMMSTDERFKRNRALVNHLMAPTFISSVSAPEVYQATVSMISLWDMKSDIAEGRPFAAHKDLMSLGLDSIFASSFGLEETESNIFLRIATLQQWLETSGQVEKTKGTRDTPVPFPVEAPVPSVFEAILTLADSVMIYQMSPAPRLTSWIVRKLPYMRRAYAIKENYIAAKTDECLQLIKAGDDRPRSALHSVLLRERDIAAKEGRQPDYRSRAIADEFFGFMTAGYDTSATTVSWGVKLLADNPAPQSRLREELRKALPDALREKRTPTYAELDAAFRRVPYLDAVVEEVQRHANTITFSVRQAKVDTTVLGRRIPKGTEVFMPANGAGYREPTMRLSDTERSPGARRTEGKALSGVWDDADIADFKPERWLKIDQSTGAEVHDPMAGPQLAFGLGPRGCFGKKLAIQALKIEFAMLVWHFEFLKCPKELSGYEGVQRFALEPRDCYVRLAKAVF</sequence>
<gene>
    <name evidence="9" type="ORF">N8I77_004865</name>
</gene>
<feature type="binding site" description="axial binding residue" evidence="6">
    <location>
        <position position="531"/>
    </location>
    <ligand>
        <name>heme</name>
        <dbReference type="ChEBI" id="CHEBI:30413"/>
    </ligand>
    <ligandPart>
        <name>Fe</name>
        <dbReference type="ChEBI" id="CHEBI:18248"/>
    </ligandPart>
</feature>
<dbReference type="PRINTS" id="PR00463">
    <property type="entry name" value="EP450I"/>
</dbReference>
<organism evidence="9 10">
    <name type="scientific">Phomopsis amygdali</name>
    <name type="common">Fusicoccum amygdali</name>
    <dbReference type="NCBI Taxonomy" id="1214568"/>
    <lineage>
        <taxon>Eukaryota</taxon>
        <taxon>Fungi</taxon>
        <taxon>Dikarya</taxon>
        <taxon>Ascomycota</taxon>
        <taxon>Pezizomycotina</taxon>
        <taxon>Sordariomycetes</taxon>
        <taxon>Sordariomycetidae</taxon>
        <taxon>Diaporthales</taxon>
        <taxon>Diaporthaceae</taxon>
        <taxon>Diaporthe</taxon>
    </lineage>
</organism>
<dbReference type="GO" id="GO:0005506">
    <property type="term" value="F:iron ion binding"/>
    <property type="evidence" value="ECO:0007669"/>
    <property type="project" value="InterPro"/>
</dbReference>
<dbReference type="InterPro" id="IPR050121">
    <property type="entry name" value="Cytochrome_P450_monoxygenase"/>
</dbReference>
<name>A0AAD9W924_PHOAM</name>
<keyword evidence="7" id="KW-0560">Oxidoreductase</keyword>
<dbReference type="Gene3D" id="1.10.630.10">
    <property type="entry name" value="Cytochrome P450"/>
    <property type="match status" value="1"/>
</dbReference>
<comment type="similarity">
    <text evidence="2 7">Belongs to the cytochrome P450 family.</text>
</comment>
<evidence type="ECO:0000256" key="7">
    <source>
        <dbReference type="RuleBase" id="RU000461"/>
    </source>
</evidence>
<evidence type="ECO:0000256" key="1">
    <source>
        <dbReference type="ARBA" id="ARBA00001971"/>
    </source>
</evidence>
<dbReference type="GO" id="GO:0004497">
    <property type="term" value="F:monooxygenase activity"/>
    <property type="evidence" value="ECO:0007669"/>
    <property type="project" value="UniProtKB-KW"/>
</dbReference>
<evidence type="ECO:0000256" key="6">
    <source>
        <dbReference type="PIRSR" id="PIRSR602401-1"/>
    </source>
</evidence>
<dbReference type="InterPro" id="IPR036396">
    <property type="entry name" value="Cyt_P450_sf"/>
</dbReference>